<proteinExistence type="predicted"/>
<dbReference type="RefSeq" id="WP_172266216.1">
    <property type="nucleotide sequence ID" value="NZ_JAXQPW010000001.1"/>
</dbReference>
<gene>
    <name evidence="3" type="ORF">SFC79_02160</name>
</gene>
<feature type="transmembrane region" description="Helical" evidence="2">
    <location>
        <begin position="14"/>
        <end position="32"/>
    </location>
</feature>
<feature type="compositionally biased region" description="Acidic residues" evidence="1">
    <location>
        <begin position="239"/>
        <end position="260"/>
    </location>
</feature>
<comment type="caution">
    <text evidence="3">The sequence shown here is derived from an EMBL/GenBank/DDBJ whole genome shotgun (WGS) entry which is preliminary data.</text>
</comment>
<keyword evidence="2" id="KW-0812">Transmembrane</keyword>
<keyword evidence="4" id="KW-1185">Reference proteome</keyword>
<evidence type="ECO:0000313" key="3">
    <source>
        <dbReference type="EMBL" id="MDZ5660555.1"/>
    </source>
</evidence>
<keyword evidence="2" id="KW-0472">Membrane</keyword>
<evidence type="ECO:0000256" key="2">
    <source>
        <dbReference type="SAM" id="Phobius"/>
    </source>
</evidence>
<evidence type="ECO:0000256" key="1">
    <source>
        <dbReference type="SAM" id="MobiDB-lite"/>
    </source>
</evidence>
<organism evidence="3 4">
    <name type="scientific">Nocardioides renjunii</name>
    <dbReference type="NCBI Taxonomy" id="3095075"/>
    <lineage>
        <taxon>Bacteria</taxon>
        <taxon>Bacillati</taxon>
        <taxon>Actinomycetota</taxon>
        <taxon>Actinomycetes</taxon>
        <taxon>Propionibacteriales</taxon>
        <taxon>Nocardioidaceae</taxon>
        <taxon>Nocardioides</taxon>
    </lineage>
</organism>
<reference evidence="3 4" key="1">
    <citation type="submission" date="2023-11" db="EMBL/GenBank/DDBJ databases">
        <title>Novel species in genus Nocardioides.</title>
        <authorList>
            <person name="Zhou H."/>
        </authorList>
    </citation>
    <scope>NUCLEOTIDE SEQUENCE [LARGE SCALE GENOMIC DNA]</scope>
    <source>
        <strain evidence="3 4">S-58</strain>
    </source>
</reference>
<feature type="region of interest" description="Disordered" evidence="1">
    <location>
        <begin position="279"/>
        <end position="343"/>
    </location>
</feature>
<feature type="region of interest" description="Disordered" evidence="1">
    <location>
        <begin position="212"/>
        <end position="265"/>
    </location>
</feature>
<dbReference type="EMBL" id="JAXQPW010000001">
    <property type="protein sequence ID" value="MDZ5660555.1"/>
    <property type="molecule type" value="Genomic_DNA"/>
</dbReference>
<dbReference type="Proteomes" id="UP001291999">
    <property type="component" value="Unassembled WGS sequence"/>
</dbReference>
<protein>
    <recommendedName>
        <fullName evidence="5">Capsular polysaccharide biosynthesis protein</fullName>
    </recommendedName>
</protein>
<keyword evidence="2" id="KW-1133">Transmembrane helix</keyword>
<feature type="compositionally biased region" description="Acidic residues" evidence="1">
    <location>
        <begin position="219"/>
        <end position="229"/>
    </location>
</feature>
<accession>A0ABU5K6F6</accession>
<evidence type="ECO:0000313" key="4">
    <source>
        <dbReference type="Proteomes" id="UP001291999"/>
    </source>
</evidence>
<sequence>MELKVFWRTLRRRWYLSLVVMALTVAATAYVVRDVGPSYEAEGSALVFPPASSIRSEGATKTVGNPYLELAGVAQARDVVIRTLKSRTVQTDWGEQFPGMSYEATPDFTNSAPIILFTVEGGTSTGAAAALDDLMARVPLILVDLQEGLGLSEDGFVTARKLTQDARPAIVRKNQIRAGLLTAAAAGGLGLLLLALVDSLLGVRARSRAQQDAARAAEEDPDGPDDEPVEQVTSLGVDDPGDEAGTADEADGPVEEDAPAEEVPMPIYTYRIPLASEMAVSPARSRWSRATRRGDSARDAHRGGNGETPPSLMGLNGPQARERGPWSATPVTRPRTRAPGKNR</sequence>
<feature type="transmembrane region" description="Helical" evidence="2">
    <location>
        <begin position="178"/>
        <end position="201"/>
    </location>
</feature>
<feature type="compositionally biased region" description="Basic and acidic residues" evidence="1">
    <location>
        <begin position="292"/>
        <end position="304"/>
    </location>
</feature>
<name>A0ABU5K6F6_9ACTN</name>
<feature type="compositionally biased region" description="Basic residues" evidence="1">
    <location>
        <begin position="334"/>
        <end position="343"/>
    </location>
</feature>
<evidence type="ECO:0008006" key="5">
    <source>
        <dbReference type="Google" id="ProtNLM"/>
    </source>
</evidence>